<comment type="cofactor">
    <cofactor evidence="12">
        <name>Mg(2+)</name>
        <dbReference type="ChEBI" id="CHEBI:18420"/>
    </cofactor>
    <text evidence="12">Binds a second Mg(2+) ion via substrate during catalysis.</text>
</comment>
<dbReference type="GO" id="GO:0006096">
    <property type="term" value="P:glycolytic process"/>
    <property type="evidence" value="ECO:0007669"/>
    <property type="project" value="UniProtKB-UniRule"/>
</dbReference>
<dbReference type="PANTHER" id="PTHR11902:SF1">
    <property type="entry name" value="ENOLASE"/>
    <property type="match status" value="1"/>
</dbReference>
<evidence type="ECO:0000256" key="3">
    <source>
        <dbReference type="ARBA" id="ARBA00012058"/>
    </source>
</evidence>
<evidence type="ECO:0000313" key="18">
    <source>
        <dbReference type="EMBL" id="UQS86966.1"/>
    </source>
</evidence>
<dbReference type="InterPro" id="IPR020810">
    <property type="entry name" value="Enolase_C"/>
</dbReference>
<dbReference type="KEGG" id="lbe:MOO44_01965"/>
<evidence type="ECO:0000256" key="1">
    <source>
        <dbReference type="ARBA" id="ARBA00005031"/>
    </source>
</evidence>
<evidence type="ECO:0000256" key="4">
    <source>
        <dbReference type="ARBA" id="ARBA00017068"/>
    </source>
</evidence>
<dbReference type="InterPro" id="IPR029017">
    <property type="entry name" value="Enolase-like_N"/>
</dbReference>
<feature type="binding site" evidence="14">
    <location>
        <begin position="366"/>
        <end position="369"/>
    </location>
    <ligand>
        <name>substrate</name>
    </ligand>
</feature>
<comment type="similarity">
    <text evidence="2 12">Belongs to the enolase family.</text>
</comment>
<feature type="active site" description="Proton acceptor" evidence="12 13">
    <location>
        <position position="339"/>
    </location>
</feature>
<feature type="binding site" evidence="12">
    <location>
        <position position="368"/>
    </location>
    <ligand>
        <name>(2R)-2-phosphoglycerate</name>
        <dbReference type="ChEBI" id="CHEBI:58289"/>
    </ligand>
</feature>
<feature type="binding site" evidence="12">
    <location>
        <position position="339"/>
    </location>
    <ligand>
        <name>(2R)-2-phosphoglycerate</name>
        <dbReference type="ChEBI" id="CHEBI:58289"/>
    </ligand>
</feature>
<dbReference type="Gene3D" id="3.20.20.120">
    <property type="entry name" value="Enolase-like C-terminal domain"/>
    <property type="match status" value="1"/>
</dbReference>
<dbReference type="NCBIfam" id="TIGR01060">
    <property type="entry name" value="eno"/>
    <property type="match status" value="1"/>
</dbReference>
<dbReference type="InterPro" id="IPR000941">
    <property type="entry name" value="Enolase"/>
</dbReference>
<dbReference type="EC" id="4.2.1.11" evidence="3 12"/>
<dbReference type="SFLD" id="SFLDF00002">
    <property type="entry name" value="enolase"/>
    <property type="match status" value="1"/>
</dbReference>
<evidence type="ECO:0000256" key="5">
    <source>
        <dbReference type="ARBA" id="ARBA00022490"/>
    </source>
</evidence>
<evidence type="ECO:0000256" key="7">
    <source>
        <dbReference type="ARBA" id="ARBA00022723"/>
    </source>
</evidence>
<dbReference type="PRINTS" id="PR00148">
    <property type="entry name" value="ENOLASE"/>
</dbReference>
<proteinExistence type="inferred from homology"/>
<name>A0A976RSH5_9LACO</name>
<accession>A0A976RSH5</accession>
<evidence type="ECO:0000256" key="12">
    <source>
        <dbReference type="HAMAP-Rule" id="MF_00318"/>
    </source>
</evidence>
<feature type="binding site" evidence="14">
    <location>
        <position position="314"/>
    </location>
    <ligand>
        <name>substrate</name>
    </ligand>
</feature>
<feature type="binding site" evidence="12">
    <location>
        <position position="163"/>
    </location>
    <ligand>
        <name>(2R)-2-phosphoglycerate</name>
        <dbReference type="ChEBI" id="CHEBI:58289"/>
    </ligand>
</feature>
<evidence type="ECO:0000256" key="6">
    <source>
        <dbReference type="ARBA" id="ARBA00022525"/>
    </source>
</evidence>
<comment type="catalytic activity">
    <reaction evidence="11">
        <text>(2R)-2-phosphoglycerate = phosphoenolpyruvate + H2O</text>
        <dbReference type="Rhea" id="RHEA:10164"/>
        <dbReference type="ChEBI" id="CHEBI:15377"/>
        <dbReference type="ChEBI" id="CHEBI:58289"/>
        <dbReference type="ChEBI" id="CHEBI:58702"/>
        <dbReference type="EC" id="4.2.1.11"/>
    </reaction>
    <physiologicalReaction direction="left-to-right" evidence="11">
        <dbReference type="Rhea" id="RHEA:10165"/>
    </physiologicalReaction>
</comment>
<evidence type="ECO:0000256" key="13">
    <source>
        <dbReference type="PIRSR" id="PIRSR001400-1"/>
    </source>
</evidence>
<feature type="binding site" evidence="12">
    <location>
        <position position="390"/>
    </location>
    <ligand>
        <name>(2R)-2-phosphoglycerate</name>
        <dbReference type="ChEBI" id="CHEBI:58289"/>
    </ligand>
</feature>
<keyword evidence="8 12" id="KW-0460">Magnesium</keyword>
<comment type="subcellular location">
    <subcellularLocation>
        <location evidence="12">Cytoplasm</location>
    </subcellularLocation>
    <subcellularLocation>
        <location evidence="12">Secreted</location>
    </subcellularLocation>
    <subcellularLocation>
        <location evidence="12">Cell surface</location>
    </subcellularLocation>
    <text evidence="12">Fractions of enolase are present in both the cytoplasm and on the cell surface.</text>
</comment>
<evidence type="ECO:0000256" key="2">
    <source>
        <dbReference type="ARBA" id="ARBA00009604"/>
    </source>
</evidence>
<dbReference type="SFLD" id="SFLDS00001">
    <property type="entry name" value="Enolase"/>
    <property type="match status" value="1"/>
</dbReference>
<dbReference type="GO" id="GO:0005576">
    <property type="term" value="C:extracellular region"/>
    <property type="evidence" value="ECO:0007669"/>
    <property type="project" value="UniProtKB-SubCell"/>
</dbReference>
<evidence type="ECO:0000259" key="17">
    <source>
        <dbReference type="SMART" id="SM01193"/>
    </source>
</evidence>
<dbReference type="FunFam" id="3.20.20.120:FF:000001">
    <property type="entry name" value="Enolase"/>
    <property type="match status" value="1"/>
</dbReference>
<dbReference type="CDD" id="cd03313">
    <property type="entry name" value="enolase"/>
    <property type="match status" value="1"/>
</dbReference>
<dbReference type="Pfam" id="PF03952">
    <property type="entry name" value="Enolase_N"/>
    <property type="match status" value="1"/>
</dbReference>
<protein>
    <recommendedName>
        <fullName evidence="4 12">Enolase</fullName>
        <ecNumber evidence="3 12">4.2.1.11</ecNumber>
    </recommendedName>
    <alternativeName>
        <fullName evidence="12">2-phospho-D-glycerate hydro-lyase</fullName>
    </alternativeName>
    <alternativeName>
        <fullName evidence="12">2-phosphoglycerate dehydratase</fullName>
    </alternativeName>
</protein>
<organism evidence="18 19">
    <name type="scientific">Nicoliella spurrieriana</name>
    <dbReference type="NCBI Taxonomy" id="2925830"/>
    <lineage>
        <taxon>Bacteria</taxon>
        <taxon>Bacillati</taxon>
        <taxon>Bacillota</taxon>
        <taxon>Bacilli</taxon>
        <taxon>Lactobacillales</taxon>
        <taxon>Lactobacillaceae</taxon>
        <taxon>Nicoliella</taxon>
    </lineage>
</organism>
<feature type="binding site" evidence="12 15">
    <location>
        <position position="314"/>
    </location>
    <ligand>
        <name>Mg(2+)</name>
        <dbReference type="ChEBI" id="CHEBI:18420"/>
    </ligand>
</feature>
<comment type="function">
    <text evidence="12">Catalyzes the reversible conversion of 2-phosphoglycerate (2-PG) into phosphoenolpyruvate (PEP). It is essential for the degradation of carbohydrates via glycolysis.</text>
</comment>
<feature type="binding site" evidence="14">
    <location>
        <position position="287"/>
    </location>
    <ligand>
        <name>substrate</name>
    </ligand>
</feature>
<dbReference type="Proteomes" id="UP000831181">
    <property type="component" value="Chromosome"/>
</dbReference>
<evidence type="ECO:0000256" key="9">
    <source>
        <dbReference type="ARBA" id="ARBA00023152"/>
    </source>
</evidence>
<feature type="binding site" evidence="14">
    <location>
        <position position="164"/>
    </location>
    <ligand>
        <name>substrate</name>
    </ligand>
</feature>
<dbReference type="SMART" id="SM01192">
    <property type="entry name" value="Enolase_C"/>
    <property type="match status" value="1"/>
</dbReference>
<dbReference type="FunFam" id="3.30.390.10:FF:000001">
    <property type="entry name" value="Enolase"/>
    <property type="match status" value="1"/>
</dbReference>
<dbReference type="PROSITE" id="PS00164">
    <property type="entry name" value="ENOLASE"/>
    <property type="match status" value="1"/>
</dbReference>
<dbReference type="GO" id="GO:0000287">
    <property type="term" value="F:magnesium ion binding"/>
    <property type="evidence" value="ECO:0007669"/>
    <property type="project" value="UniProtKB-UniRule"/>
</dbReference>
<evidence type="ECO:0000256" key="15">
    <source>
        <dbReference type="PIRSR" id="PIRSR001400-3"/>
    </source>
</evidence>
<feature type="binding site" evidence="14">
    <location>
        <position position="390"/>
    </location>
    <ligand>
        <name>substrate</name>
    </ligand>
</feature>
<dbReference type="HAMAP" id="MF_00318">
    <property type="entry name" value="Enolase"/>
    <property type="match status" value="1"/>
</dbReference>
<feature type="domain" description="Enolase N-terminal" evidence="17">
    <location>
        <begin position="4"/>
        <end position="134"/>
    </location>
</feature>
<comment type="cofactor">
    <cofactor evidence="15">
        <name>Mg(2+)</name>
        <dbReference type="ChEBI" id="CHEBI:18420"/>
    </cofactor>
    <text evidence="15">Mg(2+) is required for catalysis and for stabilizing the dimer.</text>
</comment>
<keyword evidence="6 12" id="KW-0964">Secreted</keyword>
<dbReference type="EMBL" id="CP093361">
    <property type="protein sequence ID" value="UQS86966.1"/>
    <property type="molecule type" value="Genomic_DNA"/>
</dbReference>
<keyword evidence="10 12" id="KW-0456">Lyase</keyword>
<reference evidence="18" key="1">
    <citation type="journal article" date="2022" name="Int. J. Syst. Evol. Microbiol.">
        <title>Apilactobacillus apisilvae sp. nov., Nicolia spurrieriana gen. nov. sp. nov., Bombilactobacillus folatiphilus sp. nov. and Bombilactobacillus thymidiniphilus sp. nov., four new lactic acid bacterial isolates from stingless bees Tetragonula carbonaria and Austroplebeia australis.</title>
        <authorList>
            <person name="Oliphant S.A."/>
            <person name="Watson-Haigh N.S."/>
            <person name="Sumby K.M."/>
            <person name="Gardner J."/>
            <person name="Groom S."/>
            <person name="Jiranek V."/>
        </authorList>
    </citation>
    <scope>NUCLEOTIDE SEQUENCE</scope>
    <source>
        <strain evidence="18">SGEP1_A5</strain>
    </source>
</reference>
<evidence type="ECO:0000313" key="19">
    <source>
        <dbReference type="Proteomes" id="UP000831181"/>
    </source>
</evidence>
<evidence type="ECO:0000256" key="11">
    <source>
        <dbReference type="ARBA" id="ARBA00048951"/>
    </source>
</evidence>
<dbReference type="GO" id="GO:0009986">
    <property type="term" value="C:cell surface"/>
    <property type="evidence" value="ECO:0007669"/>
    <property type="project" value="UniProtKB-SubCell"/>
</dbReference>
<dbReference type="InterPro" id="IPR020811">
    <property type="entry name" value="Enolase_N"/>
</dbReference>
<dbReference type="SMART" id="SM01193">
    <property type="entry name" value="Enolase_N"/>
    <property type="match status" value="1"/>
</dbReference>
<feature type="binding site" evidence="12 15">
    <location>
        <position position="287"/>
    </location>
    <ligand>
        <name>Mg(2+)</name>
        <dbReference type="ChEBI" id="CHEBI:18420"/>
    </ligand>
</feature>
<gene>
    <name evidence="12 18" type="primary">eno</name>
    <name evidence="18" type="ORF">MOO44_01965</name>
</gene>
<sequence>MSIISDIFAREVLDSRGNPTVEVELYTEAGAFGRGIVPSGASTGEHEAVELRDGDKNRYMGKGVLKAVDNVNNIIAKEIVGYDVTDQLAIDEAMIKLDGTPNKGKLGANAILGVSLAAARAAADELGVPLYNYFGGFNAHLLPTPMMNVINGGKHANNKVDFQEFMIMPVGAKSVKEAIRMGSETFHNLKSILNDRGYSTAVGDEGGFAPDLQNNEEPFEILVEAITKAGYKPGKDISIAFDCASSEFYDPKTKKYNLVGDGKSYSADEFVTLLESLVDKYPIVSIEDPLDENEWEDWQMATRRLGKKVQIVGDDLFVTNTDYLAKGIKMGVANSILIKLNQIGTLTETVRAVEMAKEAGYTAIISHRSGETEDTTISDLVVALNAGQIKTGSMSRGERIAKYNQLMRIEDQLGKVSQYKGIHSFYNLSEQARENIVNK</sequence>
<feature type="domain" description="Enolase C-terminal TIM barrel" evidence="16">
    <location>
        <begin position="139"/>
        <end position="427"/>
    </location>
</feature>
<dbReference type="Gene3D" id="3.30.390.10">
    <property type="entry name" value="Enolase-like, N-terminal domain"/>
    <property type="match status" value="1"/>
</dbReference>
<feature type="binding site" evidence="12 15">
    <location>
        <position position="242"/>
    </location>
    <ligand>
        <name>Mg(2+)</name>
        <dbReference type="ChEBI" id="CHEBI:18420"/>
    </ligand>
</feature>
<comment type="pathway">
    <text evidence="1 12">Carbohydrate degradation; glycolysis; pyruvate from D-glyceraldehyde 3-phosphate: step 4/5.</text>
</comment>
<keyword evidence="5 12" id="KW-0963">Cytoplasm</keyword>
<evidence type="ECO:0000256" key="8">
    <source>
        <dbReference type="ARBA" id="ARBA00022842"/>
    </source>
</evidence>
<feature type="active site" description="Proton donor" evidence="12 13">
    <location>
        <position position="205"/>
    </location>
</feature>
<dbReference type="PIRSF" id="PIRSF001400">
    <property type="entry name" value="Enolase"/>
    <property type="match status" value="1"/>
</dbReference>
<dbReference type="SUPFAM" id="SSF54826">
    <property type="entry name" value="Enolase N-terminal domain-like"/>
    <property type="match status" value="1"/>
</dbReference>
<dbReference type="SUPFAM" id="SSF51604">
    <property type="entry name" value="Enolase C-terminal domain-like"/>
    <property type="match status" value="1"/>
</dbReference>
<feature type="binding site" evidence="12">
    <location>
        <position position="369"/>
    </location>
    <ligand>
        <name>(2R)-2-phosphoglycerate</name>
        <dbReference type="ChEBI" id="CHEBI:58289"/>
    </ligand>
</feature>
<evidence type="ECO:0000256" key="14">
    <source>
        <dbReference type="PIRSR" id="PIRSR001400-2"/>
    </source>
</evidence>
<evidence type="ECO:0000259" key="16">
    <source>
        <dbReference type="SMART" id="SM01192"/>
    </source>
</evidence>
<evidence type="ECO:0000256" key="10">
    <source>
        <dbReference type="ARBA" id="ARBA00023239"/>
    </source>
</evidence>
<keyword evidence="9 12" id="KW-0324">Glycolysis</keyword>
<dbReference type="PANTHER" id="PTHR11902">
    <property type="entry name" value="ENOLASE"/>
    <property type="match status" value="1"/>
</dbReference>
<keyword evidence="19" id="KW-1185">Reference proteome</keyword>
<feature type="binding site" evidence="14">
    <location>
        <position position="155"/>
    </location>
    <ligand>
        <name>substrate</name>
    </ligand>
</feature>
<dbReference type="AlphaFoldDB" id="A0A976RSH5"/>
<dbReference type="InterPro" id="IPR020809">
    <property type="entry name" value="Enolase_CS"/>
</dbReference>
<keyword evidence="7 12" id="KW-0479">Metal-binding</keyword>
<dbReference type="GO" id="GO:0000015">
    <property type="term" value="C:phosphopyruvate hydratase complex"/>
    <property type="evidence" value="ECO:0007669"/>
    <property type="project" value="InterPro"/>
</dbReference>
<dbReference type="GO" id="GO:0004634">
    <property type="term" value="F:phosphopyruvate hydratase activity"/>
    <property type="evidence" value="ECO:0007669"/>
    <property type="project" value="UniProtKB-UniRule"/>
</dbReference>
<dbReference type="SFLD" id="SFLDG00178">
    <property type="entry name" value="enolase"/>
    <property type="match status" value="1"/>
</dbReference>
<dbReference type="InterPro" id="IPR036849">
    <property type="entry name" value="Enolase-like_C_sf"/>
</dbReference>
<dbReference type="Pfam" id="PF00113">
    <property type="entry name" value="Enolase_C"/>
    <property type="match status" value="1"/>
</dbReference>
<dbReference type="RefSeq" id="WP_260116768.1">
    <property type="nucleotide sequence ID" value="NZ_CP093361.1"/>
</dbReference>